<feature type="active site" description="Proton donor" evidence="7">
    <location>
        <position position="310"/>
    </location>
</feature>
<dbReference type="PANTHER" id="PTHR13170:SF16">
    <property type="entry name" value="PROTEIN O-GLCNACASE"/>
    <property type="match status" value="1"/>
</dbReference>
<feature type="domain" description="F5/8 type C" evidence="12">
    <location>
        <begin position="640"/>
        <end position="792"/>
    </location>
</feature>
<dbReference type="RefSeq" id="WP_005211224.1">
    <property type="nucleotide sequence ID" value="NZ_KB291616.1"/>
</dbReference>
<dbReference type="Gene3D" id="1.20.58.460">
    <property type="entry name" value="Hyaluronidase post-catalytic domain-like"/>
    <property type="match status" value="1"/>
</dbReference>
<name>L1QKG9_9CLOT</name>
<dbReference type="PANTHER" id="PTHR13170">
    <property type="entry name" value="O-GLCNACASE"/>
    <property type="match status" value="1"/>
</dbReference>
<dbReference type="SUPFAM" id="SSF55545">
    <property type="entry name" value="beta-N-acetylhexosaminidase-like domain"/>
    <property type="match status" value="1"/>
</dbReference>
<evidence type="ECO:0000256" key="11">
    <source>
        <dbReference type="SAM" id="SignalP"/>
    </source>
</evidence>
<feature type="transmembrane region" description="Helical" evidence="10">
    <location>
        <begin position="1282"/>
        <end position="1301"/>
    </location>
</feature>
<evidence type="ECO:0000256" key="4">
    <source>
        <dbReference type="ARBA" id="ARBA00022801"/>
    </source>
</evidence>
<dbReference type="STRING" id="545697.HMPREF0216_00782"/>
<dbReference type="Gene3D" id="2.60.120.260">
    <property type="entry name" value="Galactose-binding domain-like"/>
    <property type="match status" value="2"/>
</dbReference>
<accession>L1QKG9</accession>
<dbReference type="SUPFAM" id="SSF140657">
    <property type="entry name" value="Hyaluronidase post-catalytic domain-like"/>
    <property type="match status" value="1"/>
</dbReference>
<keyword evidence="5" id="KW-0572">Peptidoglycan-anchor</keyword>
<feature type="compositionally biased region" description="Basic and acidic residues" evidence="9">
    <location>
        <begin position="1236"/>
        <end position="1272"/>
    </location>
</feature>
<dbReference type="Proteomes" id="UP000010420">
    <property type="component" value="Unassembled WGS sequence"/>
</dbReference>
<dbReference type="PROSITE" id="PS50022">
    <property type="entry name" value="FA58C_3"/>
    <property type="match status" value="2"/>
</dbReference>
<evidence type="ECO:0000256" key="8">
    <source>
        <dbReference type="SAM" id="Coils"/>
    </source>
</evidence>
<evidence type="ECO:0000256" key="3">
    <source>
        <dbReference type="ARBA" id="ARBA00022729"/>
    </source>
</evidence>
<dbReference type="Pfam" id="PF02838">
    <property type="entry name" value="Glyco_hydro_20b"/>
    <property type="match status" value="1"/>
</dbReference>
<dbReference type="InterPro" id="IPR049019">
    <property type="entry name" value="NagJ-like_helical"/>
</dbReference>
<dbReference type="InterPro" id="IPR008979">
    <property type="entry name" value="Galactose-bd-like_sf"/>
</dbReference>
<evidence type="ECO:0000256" key="5">
    <source>
        <dbReference type="ARBA" id="ARBA00023088"/>
    </source>
</evidence>
<keyword evidence="4 7" id="KW-0378">Hydrolase</keyword>
<comment type="similarity">
    <text evidence="7">Belongs to the glycosyl hydrolase 84 family.</text>
</comment>
<dbReference type="InterPro" id="IPR051822">
    <property type="entry name" value="Glycosyl_Hydrolase_84"/>
</dbReference>
<keyword evidence="10" id="KW-0472">Membrane</keyword>
<evidence type="ECO:0000259" key="13">
    <source>
        <dbReference type="PROSITE" id="PS50847"/>
    </source>
</evidence>
<dbReference type="SUPFAM" id="SSF51445">
    <property type="entry name" value="(Trans)glycosidases"/>
    <property type="match status" value="1"/>
</dbReference>
<keyword evidence="1" id="KW-0134">Cell wall</keyword>
<evidence type="ECO:0000256" key="7">
    <source>
        <dbReference type="PROSITE-ProRule" id="PRU01353"/>
    </source>
</evidence>
<feature type="compositionally biased region" description="Acidic residues" evidence="9">
    <location>
        <begin position="1223"/>
        <end position="1232"/>
    </location>
</feature>
<feature type="chain" id="PRO_5003957355" evidence="11">
    <location>
        <begin position="30"/>
        <end position="1306"/>
    </location>
</feature>
<dbReference type="InterPro" id="IPR019931">
    <property type="entry name" value="LPXTG_anchor"/>
</dbReference>
<keyword evidence="8" id="KW-0175">Coiled coil</keyword>
<dbReference type="eggNOG" id="COG3525">
    <property type="taxonomic scope" value="Bacteria"/>
</dbReference>
<dbReference type="eggNOG" id="COG3087">
    <property type="taxonomic scope" value="Bacteria"/>
</dbReference>
<dbReference type="Gene3D" id="3.30.379.10">
    <property type="entry name" value="Chitobiase/beta-hexosaminidase domain 2-like"/>
    <property type="match status" value="1"/>
</dbReference>
<dbReference type="GO" id="GO:1901135">
    <property type="term" value="P:carbohydrate derivative metabolic process"/>
    <property type="evidence" value="ECO:0007669"/>
    <property type="project" value="UniProtKB-ARBA"/>
</dbReference>
<dbReference type="NCBIfam" id="TIGR01167">
    <property type="entry name" value="LPXTG_anchor"/>
    <property type="match status" value="1"/>
</dbReference>
<dbReference type="SUPFAM" id="SSF49785">
    <property type="entry name" value="Galactose-binding domain-like"/>
    <property type="match status" value="2"/>
</dbReference>
<feature type="region of interest" description="Disordered" evidence="9">
    <location>
        <begin position="1223"/>
        <end position="1282"/>
    </location>
</feature>
<feature type="coiled-coil region" evidence="8">
    <location>
        <begin position="1153"/>
        <end position="1184"/>
    </location>
</feature>
<evidence type="ECO:0000313" key="15">
    <source>
        <dbReference type="EMBL" id="EKY28431.1"/>
    </source>
</evidence>
<dbReference type="Gene3D" id="3.20.20.80">
    <property type="entry name" value="Glycosidases"/>
    <property type="match status" value="1"/>
</dbReference>
<dbReference type="Pfam" id="PF00754">
    <property type="entry name" value="F5_F8_type_C"/>
    <property type="match status" value="2"/>
</dbReference>
<evidence type="ECO:0000256" key="9">
    <source>
        <dbReference type="SAM" id="MobiDB-lite"/>
    </source>
</evidence>
<keyword evidence="16" id="KW-1185">Reference proteome</keyword>
<sequence>MKRTKLNSILAKVVTTSFIFTILPTNAFADVVNTEKEIVKLQVSMPTISPTPHNVEASGEGFVITEKVNIIGQDQADEDAIRELVQALKELGIEINNDFDENSATIIIGEDDDNIEEMDTFLTSIGKEGAESIDVNEGYVLASKQDEDGKITIAIEGTDEVGTYYGVKTLKQLLIEENDKNVVPEVYVNDYPSQHIRAIVEGFYGNPWTHEDRLDQFKFYGENKLNMYIYAPKDDPYHRDQWREPYPAEEMERMQELINTAAENKVDFVFAISPGKDIDINSEEDYQALVNKCESLYDMGVRSFAILWDDIFTDDGEGQAAIMNRFNAEFVKTKEGVKPLITVPTQYWGASMYNDGEVKPYTKGFAENLDKDIEVMWTGEWVMSESVTAEEAQKVNNLYGRDMLLWWNYPVNDYNVNKLALGPIYNLGNDLADYMGGVVMNPMEFAEASKITLHTGADYSWNTEAYDYNKAWDNAIADIVGEELKESFKVFADHTTRLDTGRADAPEMRATMDSFWQKVDNKQIPAEELEILKGNFETIKSAVADTQSKLHQAMLDEVAPQLQKLTDYAEAATTAADMVIAMLNGDSKLWWDLKTELSGQIDVLNASKAVISDTVLDDFVKQANSKTDVMYFEGVLKDEVKTYTYSGTVSDNISPLKYEEWYNGKSPYEVANMFDGDLTTAYRSAANVTAGDEIVVDLGQVENLNNIYMLMGRTSHDTEIMNGNIQISVDGVQWKTVLENNSFREVFIGDLNESVRYIKYVATEDQENRVYVREFMVNKNTISGIRTNVEGNFEYNKILDERNEVNSVVNTEKVALKVGDTIGLELPEYKYITEVNINSAVTGKVEYTINGMDWFVLGEVAGETTLSLEKPQVVKQVRFVSTEEKSTKNFAIDVVIEGRAEQSVTTNRNGSGNYKDLNAIVDGDLDSSFISASALKAGDYFTLDLGEITNVRNIQFIGDRSYGADRIREGKLEYSLDGENWTELYNGKVSEEFRMFDLDFNAKYIRMTATAGTDAWLRVSDFSVNSPEAEVVFESTVKPVDDNHRLNNLMDENIQTSYIPSTEVNSGDKVVYNIFDGALVNKVEIFQNESTISNAKVIARTSDDRRIELGILDKGYNMFAMEKPEDIISITLEFQDGSGTPEIYEIVTENFTLEAIREIAKNTLEEAKELLANTEGKSEEVINVLKSATTEVENALIDGASREELFKLNKQLENAIKVYVDYTEGENPEETPGENPDVKPEEKPEVKPEEKPEAKPEVKPEVKPEAKPENKPGKLPQTGNPAGVVGLLVGMTSLIGGAFSLKKKRK</sequence>
<keyword evidence="10" id="KW-1133">Transmembrane helix</keyword>
<dbReference type="InterPro" id="IPR029018">
    <property type="entry name" value="Hex-like_dom2"/>
</dbReference>
<dbReference type="PROSITE" id="PS50847">
    <property type="entry name" value="GRAM_POS_ANCHORING"/>
    <property type="match status" value="1"/>
</dbReference>
<dbReference type="Pfam" id="PF07555">
    <property type="entry name" value="NAGidase"/>
    <property type="match status" value="1"/>
</dbReference>
<feature type="domain" description="GH84" evidence="14">
    <location>
        <begin position="195"/>
        <end position="464"/>
    </location>
</feature>
<keyword evidence="10" id="KW-0812">Transmembrane</keyword>
<feature type="domain" description="F5/8 type C" evidence="12">
    <location>
        <begin position="887"/>
        <end position="1011"/>
    </location>
</feature>
<evidence type="ECO:0000256" key="2">
    <source>
        <dbReference type="ARBA" id="ARBA00022525"/>
    </source>
</evidence>
<evidence type="ECO:0000256" key="1">
    <source>
        <dbReference type="ARBA" id="ARBA00022512"/>
    </source>
</evidence>
<reference evidence="15 16" key="1">
    <citation type="submission" date="2012-05" db="EMBL/GenBank/DDBJ databases">
        <authorList>
            <person name="Weinstock G."/>
            <person name="Sodergren E."/>
            <person name="Lobos E.A."/>
            <person name="Fulton L."/>
            <person name="Fulton R."/>
            <person name="Courtney L."/>
            <person name="Fronick C."/>
            <person name="O'Laughlin M."/>
            <person name="Godfrey J."/>
            <person name="Wilson R.M."/>
            <person name="Miner T."/>
            <person name="Farmer C."/>
            <person name="Delehaunty K."/>
            <person name="Cordes M."/>
            <person name="Minx P."/>
            <person name="Tomlinson C."/>
            <person name="Chen J."/>
            <person name="Wollam A."/>
            <person name="Pepin K.H."/>
            <person name="Bhonagiri V."/>
            <person name="Zhang X."/>
            <person name="Suruliraj S."/>
            <person name="Warren W."/>
            <person name="Mitreva M."/>
            <person name="Mardis E.R."/>
            <person name="Wilson R.K."/>
        </authorList>
    </citation>
    <scope>NUCLEOTIDE SEQUENCE [LARGE SCALE GENOMIC DNA]</scope>
    <source>
        <strain evidence="15 16">DSM 1785</strain>
    </source>
</reference>
<protein>
    <submittedName>
        <fullName evidence="15">LPXTG-motif protein cell wall anchor domain protein</fullName>
    </submittedName>
</protein>
<dbReference type="InterPro" id="IPR011496">
    <property type="entry name" value="O-GlcNAcase_cat"/>
</dbReference>
<organism evidence="15 16">
    <name type="scientific">Clostridium celatum DSM 1785</name>
    <dbReference type="NCBI Taxonomy" id="545697"/>
    <lineage>
        <taxon>Bacteria</taxon>
        <taxon>Bacillati</taxon>
        <taxon>Bacillota</taxon>
        <taxon>Clostridia</taxon>
        <taxon>Eubacteriales</taxon>
        <taxon>Clostridiaceae</taxon>
        <taxon>Clostridium</taxon>
    </lineage>
</organism>
<dbReference type="Pfam" id="PF21774">
    <property type="entry name" value="NagJ_C"/>
    <property type="match status" value="1"/>
</dbReference>
<gene>
    <name evidence="15" type="ORF">HMPREF0216_00782</name>
</gene>
<feature type="signal peptide" evidence="11">
    <location>
        <begin position="1"/>
        <end position="29"/>
    </location>
</feature>
<dbReference type="GO" id="GO:0015929">
    <property type="term" value="F:hexosaminidase activity"/>
    <property type="evidence" value="ECO:0007669"/>
    <property type="project" value="UniProtKB-ARBA"/>
</dbReference>
<dbReference type="PATRIC" id="fig|545697.3.peg.769"/>
<keyword evidence="6 7" id="KW-0326">Glycosidase</keyword>
<comment type="caution">
    <text evidence="15">The sequence shown here is derived from an EMBL/GenBank/DDBJ whole genome shotgun (WGS) entry which is preliminary data.</text>
</comment>
<dbReference type="InterPro" id="IPR015882">
    <property type="entry name" value="HEX_bac_N"/>
</dbReference>
<dbReference type="GO" id="GO:0005975">
    <property type="term" value="P:carbohydrate metabolic process"/>
    <property type="evidence" value="ECO:0007669"/>
    <property type="project" value="UniProtKB-ARBA"/>
</dbReference>
<dbReference type="HOGENOM" id="CLU_001501_1_1_9"/>
<evidence type="ECO:0000256" key="10">
    <source>
        <dbReference type="SAM" id="Phobius"/>
    </source>
</evidence>
<dbReference type="OrthoDB" id="9760892at2"/>
<keyword evidence="3 11" id="KW-0732">Signal</keyword>
<evidence type="ECO:0000259" key="12">
    <source>
        <dbReference type="PROSITE" id="PS50022"/>
    </source>
</evidence>
<evidence type="ECO:0000313" key="16">
    <source>
        <dbReference type="Proteomes" id="UP000010420"/>
    </source>
</evidence>
<dbReference type="PROSITE" id="PS52009">
    <property type="entry name" value="GH84"/>
    <property type="match status" value="1"/>
</dbReference>
<proteinExistence type="inferred from homology"/>
<dbReference type="EMBL" id="AMEZ01000024">
    <property type="protein sequence ID" value="EKY28431.1"/>
    <property type="molecule type" value="Genomic_DNA"/>
</dbReference>
<evidence type="ECO:0000256" key="6">
    <source>
        <dbReference type="ARBA" id="ARBA00023295"/>
    </source>
</evidence>
<evidence type="ECO:0000259" key="14">
    <source>
        <dbReference type="PROSITE" id="PS52009"/>
    </source>
</evidence>
<dbReference type="InterPro" id="IPR017853">
    <property type="entry name" value="GH"/>
</dbReference>
<dbReference type="InterPro" id="IPR000421">
    <property type="entry name" value="FA58C"/>
</dbReference>
<feature type="domain" description="Gram-positive cocci surface proteins LPxTG" evidence="13">
    <location>
        <begin position="1275"/>
        <end position="1306"/>
    </location>
</feature>
<keyword evidence="2" id="KW-0964">Secreted</keyword>